<dbReference type="InterPro" id="IPR034361">
    <property type="entry name" value="PHIP1_RRM1"/>
</dbReference>
<evidence type="ECO:0000256" key="4">
    <source>
        <dbReference type="SAM" id="MobiDB-lite"/>
    </source>
</evidence>
<keyword evidence="8" id="KW-1185">Reference proteome</keyword>
<accession>A0AAD4SB02</accession>
<feature type="domain" description="CCHC-type" evidence="6">
    <location>
        <begin position="479"/>
        <end position="493"/>
    </location>
</feature>
<evidence type="ECO:0000313" key="8">
    <source>
        <dbReference type="Proteomes" id="UP001202328"/>
    </source>
</evidence>
<dbReference type="PANTHER" id="PTHR23236">
    <property type="entry name" value="EUKARYOTIC TRANSLATION INITIATION FACTOR 4B/4H"/>
    <property type="match status" value="1"/>
</dbReference>
<dbReference type="AlphaFoldDB" id="A0AAD4SB02"/>
<dbReference type="PROSITE" id="PS50158">
    <property type="entry name" value="ZF_CCHC"/>
    <property type="match status" value="4"/>
</dbReference>
<dbReference type="InterPro" id="IPR001878">
    <property type="entry name" value="Znf_CCHC"/>
</dbReference>
<evidence type="ECO:0000256" key="2">
    <source>
        <dbReference type="PROSITE-ProRule" id="PRU00047"/>
    </source>
</evidence>
<evidence type="ECO:0000313" key="7">
    <source>
        <dbReference type="EMBL" id="KAI3879902.1"/>
    </source>
</evidence>
<keyword evidence="2" id="KW-0863">Zinc-finger</keyword>
<feature type="region of interest" description="Disordered" evidence="4">
    <location>
        <begin position="61"/>
        <end position="195"/>
    </location>
</feature>
<dbReference type="InterPro" id="IPR012677">
    <property type="entry name" value="Nucleotide-bd_a/b_plait_sf"/>
</dbReference>
<dbReference type="SMART" id="SM00343">
    <property type="entry name" value="ZnF_C2HC"/>
    <property type="match status" value="4"/>
</dbReference>
<dbReference type="Proteomes" id="UP001202328">
    <property type="component" value="Unassembled WGS sequence"/>
</dbReference>
<dbReference type="Gene3D" id="3.30.70.330">
    <property type="match status" value="2"/>
</dbReference>
<feature type="domain" description="CCHC-type" evidence="6">
    <location>
        <begin position="605"/>
        <end position="620"/>
    </location>
</feature>
<comment type="caution">
    <text evidence="7">The sequence shown here is derived from an EMBL/GenBank/DDBJ whole genome shotgun (WGS) entry which is preliminary data.</text>
</comment>
<feature type="domain" description="RRM" evidence="5">
    <location>
        <begin position="337"/>
        <end position="413"/>
    </location>
</feature>
<reference evidence="7" key="1">
    <citation type="submission" date="2022-04" db="EMBL/GenBank/DDBJ databases">
        <title>A functionally conserved STORR gene fusion in Papaver species that diverged 16.8 million years ago.</title>
        <authorList>
            <person name="Catania T."/>
        </authorList>
    </citation>
    <scope>NUCLEOTIDE SEQUENCE</scope>
    <source>
        <strain evidence="7">S-188037</strain>
    </source>
</reference>
<organism evidence="7 8">
    <name type="scientific">Papaver atlanticum</name>
    <dbReference type="NCBI Taxonomy" id="357466"/>
    <lineage>
        <taxon>Eukaryota</taxon>
        <taxon>Viridiplantae</taxon>
        <taxon>Streptophyta</taxon>
        <taxon>Embryophyta</taxon>
        <taxon>Tracheophyta</taxon>
        <taxon>Spermatophyta</taxon>
        <taxon>Magnoliopsida</taxon>
        <taxon>Ranunculales</taxon>
        <taxon>Papaveraceae</taxon>
        <taxon>Papaveroideae</taxon>
        <taxon>Papaver</taxon>
    </lineage>
</organism>
<dbReference type="PROSITE" id="PS50102">
    <property type="entry name" value="RRM"/>
    <property type="match status" value="2"/>
</dbReference>
<evidence type="ECO:0000256" key="1">
    <source>
        <dbReference type="ARBA" id="ARBA00022884"/>
    </source>
</evidence>
<feature type="compositionally biased region" description="Basic and acidic residues" evidence="4">
    <location>
        <begin position="61"/>
        <end position="88"/>
    </location>
</feature>
<feature type="domain" description="CCHC-type" evidence="6">
    <location>
        <begin position="680"/>
        <end position="695"/>
    </location>
</feature>
<keyword evidence="1 3" id="KW-0694">RNA-binding</keyword>
<dbReference type="SMART" id="SM00360">
    <property type="entry name" value="RRM"/>
    <property type="match status" value="2"/>
</dbReference>
<dbReference type="InterPro" id="IPR035979">
    <property type="entry name" value="RBD_domain_sf"/>
</dbReference>
<feature type="domain" description="RRM" evidence="5">
    <location>
        <begin position="238"/>
        <end position="315"/>
    </location>
</feature>
<feature type="compositionally biased region" description="Basic and acidic residues" evidence="4">
    <location>
        <begin position="112"/>
        <end position="141"/>
    </location>
</feature>
<evidence type="ECO:0000256" key="3">
    <source>
        <dbReference type="PROSITE-ProRule" id="PRU00176"/>
    </source>
</evidence>
<dbReference type="SUPFAM" id="SSF57756">
    <property type="entry name" value="Retrovirus zinc finger-like domains"/>
    <property type="match status" value="4"/>
</dbReference>
<gene>
    <name evidence="7" type="ORF">MKW98_018141</name>
</gene>
<dbReference type="GO" id="GO:0003723">
    <property type="term" value="F:RNA binding"/>
    <property type="evidence" value="ECO:0007669"/>
    <property type="project" value="UniProtKB-UniRule"/>
</dbReference>
<dbReference type="SUPFAM" id="SSF54928">
    <property type="entry name" value="RNA-binding domain, RBD"/>
    <property type="match status" value="2"/>
</dbReference>
<dbReference type="EMBL" id="JAJJMB010012240">
    <property type="protein sequence ID" value="KAI3879902.1"/>
    <property type="molecule type" value="Genomic_DNA"/>
</dbReference>
<feature type="compositionally biased region" description="Basic and acidic residues" evidence="4">
    <location>
        <begin position="148"/>
        <end position="161"/>
    </location>
</feature>
<dbReference type="InterPro" id="IPR036875">
    <property type="entry name" value="Znf_CCHC_sf"/>
</dbReference>
<feature type="compositionally biased region" description="Basic residues" evidence="4">
    <location>
        <begin position="178"/>
        <end position="192"/>
    </location>
</feature>
<keyword evidence="2" id="KW-0479">Metal-binding</keyword>
<evidence type="ECO:0000259" key="5">
    <source>
        <dbReference type="PROSITE" id="PS50102"/>
    </source>
</evidence>
<protein>
    <submittedName>
        <fullName evidence="7">Uncharacterized protein</fullName>
    </submittedName>
</protein>
<dbReference type="InterPro" id="IPR000504">
    <property type="entry name" value="RRM_dom"/>
</dbReference>
<feature type="domain" description="CCHC-type" evidence="6">
    <location>
        <begin position="543"/>
        <end position="558"/>
    </location>
</feature>
<dbReference type="CDD" id="cd12271">
    <property type="entry name" value="RRM1_PHIP1"/>
    <property type="match status" value="1"/>
</dbReference>
<keyword evidence="2" id="KW-0862">Zinc</keyword>
<dbReference type="GO" id="GO:0008270">
    <property type="term" value="F:zinc ion binding"/>
    <property type="evidence" value="ECO:0007669"/>
    <property type="project" value="UniProtKB-KW"/>
</dbReference>
<name>A0AAD4SB02_9MAGN</name>
<dbReference type="PANTHER" id="PTHR23236:SF24">
    <property type="entry name" value="PHRAGMOPLASTIN INTERACTING PROTEIN 1"/>
    <property type="match status" value="1"/>
</dbReference>
<dbReference type="Pfam" id="PF00076">
    <property type="entry name" value="RRM_1"/>
    <property type="match status" value="2"/>
</dbReference>
<sequence>MVLSNKKLKEKIRSILTETSIEKLDVKSPKVSVKKIDRENSEIQSLKVFLDTKTKKRRLSLREKNKKDVPFEVIHEGTNDDTKKENKKQSGLVELNDGDKQKEEKKKKKKKIKDDADAEEKEKARLEAAEKRLMEKRAIREMRRKRKREELEQGEGKEKKGNGGGLESAEKKKAVVVNKKKKKKKRKTKKQKISKDAAVGDDDKVIVDDKVVVVENNVETKEEPMKIDESQEIVEIATKVYVGGIPYYSTEDDIRSFFESCGTITELECMSFPDTGKFRGIAMISFKTDAAAKRALALDGADMGGLFLKIQPYKTTTSRPQKSLSADFAPKMVEGYNRVYVGNLAWDITEDDLKQLFKGCKISSVRFGTDKETGEFRGYAHVDFEDSLSLAMALKLDQKEVCGRPARISCAVPKNEAKAGSKPLGPRIVKAENGSINQVTINKKAENESSIPVSEAKVENENGNTFTSDSGVKKKRRTCYECGVAGHISSDCPMKKQAVDTVNMEMVEEETSYPMFISEEKFENETCNTVSSTKSGVKKRRTCYECGIAGHISSDCPQKNQAGDPVNKLQVEIETSYPRYEERVENETSNTMSSAKSGGKKRRTCYECGVAGHISTECPKKNQVVDPINNVKVDDESSNPVAIEKVQAAYIIPLNNEKVENDSSSIVASTKSSGKKRRTCYECGVSGHISTDCPKKQQVV</sequence>
<dbReference type="Pfam" id="PF00098">
    <property type="entry name" value="zf-CCHC"/>
    <property type="match status" value="4"/>
</dbReference>
<proteinExistence type="predicted"/>
<dbReference type="Gene3D" id="4.10.60.10">
    <property type="entry name" value="Zinc finger, CCHC-type"/>
    <property type="match status" value="4"/>
</dbReference>
<dbReference type="InterPro" id="IPR034362">
    <property type="entry name" value="PHIP1_RRM2"/>
</dbReference>
<dbReference type="CDD" id="cd12272">
    <property type="entry name" value="RRM2_PHIP1"/>
    <property type="match status" value="1"/>
</dbReference>
<evidence type="ECO:0000259" key="6">
    <source>
        <dbReference type="PROSITE" id="PS50158"/>
    </source>
</evidence>